<evidence type="ECO:0000256" key="6">
    <source>
        <dbReference type="RuleBase" id="RU367018"/>
    </source>
</evidence>
<comment type="subcellular location">
    <subcellularLocation>
        <location evidence="6">Nucleus</location>
    </subcellularLocation>
</comment>
<comment type="caution">
    <text evidence="9">The sequence shown here is derived from an EMBL/GenBank/DDBJ whole genome shotgun (WGS) entry which is preliminary data.</text>
</comment>
<evidence type="ECO:0000256" key="7">
    <source>
        <dbReference type="SAM" id="MobiDB-lite"/>
    </source>
</evidence>
<evidence type="ECO:0000256" key="2">
    <source>
        <dbReference type="ARBA" id="ARBA00022723"/>
    </source>
</evidence>
<proteinExistence type="inferred from homology"/>
<keyword evidence="4 6" id="KW-0862">Zinc</keyword>
<dbReference type="GO" id="GO:0006355">
    <property type="term" value="P:regulation of DNA-templated transcription"/>
    <property type="evidence" value="ECO:0007669"/>
    <property type="project" value="UniProtKB-UniRule"/>
</dbReference>
<feature type="domain" description="SWIM-type" evidence="8">
    <location>
        <begin position="113"/>
        <end position="149"/>
    </location>
</feature>
<evidence type="ECO:0000313" key="10">
    <source>
        <dbReference type="Proteomes" id="UP001179952"/>
    </source>
</evidence>
<evidence type="ECO:0000256" key="3">
    <source>
        <dbReference type="ARBA" id="ARBA00022771"/>
    </source>
</evidence>
<keyword evidence="2 6" id="KW-0479">Metal-binding</keyword>
<dbReference type="AlphaFoldDB" id="A0AAV9BV80"/>
<dbReference type="InterPro" id="IPR006564">
    <property type="entry name" value="Znf_PMZ"/>
</dbReference>
<reference evidence="9" key="1">
    <citation type="journal article" date="2023" name="Nat. Commun.">
        <title>Diploid and tetraploid genomes of Acorus and the evolution of monocots.</title>
        <authorList>
            <person name="Ma L."/>
            <person name="Liu K.W."/>
            <person name="Li Z."/>
            <person name="Hsiao Y.Y."/>
            <person name="Qi Y."/>
            <person name="Fu T."/>
            <person name="Tang G.D."/>
            <person name="Zhang D."/>
            <person name="Sun W.H."/>
            <person name="Liu D.K."/>
            <person name="Li Y."/>
            <person name="Chen G.Z."/>
            <person name="Liu X.D."/>
            <person name="Liao X.Y."/>
            <person name="Jiang Y.T."/>
            <person name="Yu X."/>
            <person name="Hao Y."/>
            <person name="Huang J."/>
            <person name="Zhao X.W."/>
            <person name="Ke S."/>
            <person name="Chen Y.Y."/>
            <person name="Wu W.L."/>
            <person name="Hsu J.L."/>
            <person name="Lin Y.F."/>
            <person name="Huang M.D."/>
            <person name="Li C.Y."/>
            <person name="Huang L."/>
            <person name="Wang Z.W."/>
            <person name="Zhao X."/>
            <person name="Zhong W.Y."/>
            <person name="Peng D.H."/>
            <person name="Ahmad S."/>
            <person name="Lan S."/>
            <person name="Zhang J.S."/>
            <person name="Tsai W.C."/>
            <person name="Van de Peer Y."/>
            <person name="Liu Z.J."/>
        </authorList>
    </citation>
    <scope>NUCLEOTIDE SEQUENCE</scope>
    <source>
        <strain evidence="9">SCP</strain>
    </source>
</reference>
<sequence>MRSSQRSEAQNSVFDRYFNKNHSLIEFIHLFERALERQRYNELVADHGTLDKTPELATNYAIELQMAKRYTHKIFYMFQKEVVSSMQYGSMLKSSEDVQVHIVKKLGDSGHFREVSFNPSNQEIICSCKKFENEGIPCSHIVVVLRNNFIDCLPENLILERWTTTAKSRTVYDADGVELQAQRSSGQSNGRKNIEILHGFAECLNDAPAEVCNVAKNMLVDLQRIKASHSASGSNNPPQCRSTSAPSIVNVYPPNISKTKGSGKRLKGGKEIAM</sequence>
<keyword evidence="6" id="KW-0539">Nucleus</keyword>
<dbReference type="InterPro" id="IPR007527">
    <property type="entry name" value="Znf_SWIM"/>
</dbReference>
<evidence type="ECO:0000313" key="9">
    <source>
        <dbReference type="EMBL" id="KAK1280247.1"/>
    </source>
</evidence>
<accession>A0AAV9BV80</accession>
<protein>
    <recommendedName>
        <fullName evidence="6">Protein FAR1-RELATED SEQUENCE</fullName>
    </recommendedName>
</protein>
<dbReference type="GO" id="GO:0005634">
    <property type="term" value="C:nucleus"/>
    <property type="evidence" value="ECO:0007669"/>
    <property type="project" value="UniProtKB-SubCell"/>
</dbReference>
<feature type="region of interest" description="Disordered" evidence="7">
    <location>
        <begin position="229"/>
        <end position="248"/>
    </location>
</feature>
<evidence type="ECO:0000256" key="1">
    <source>
        <dbReference type="ARBA" id="ARBA00005889"/>
    </source>
</evidence>
<dbReference type="GO" id="GO:0008270">
    <property type="term" value="F:zinc ion binding"/>
    <property type="evidence" value="ECO:0007669"/>
    <property type="project" value="UniProtKB-UniRule"/>
</dbReference>
<dbReference type="PANTHER" id="PTHR31669">
    <property type="entry name" value="PROTEIN FAR1-RELATED SEQUENCE 10-RELATED"/>
    <property type="match status" value="1"/>
</dbReference>
<evidence type="ECO:0000256" key="4">
    <source>
        <dbReference type="ARBA" id="ARBA00022833"/>
    </source>
</evidence>
<organism evidence="9 10">
    <name type="scientific">Acorus gramineus</name>
    <name type="common">Dwarf sweet flag</name>
    <dbReference type="NCBI Taxonomy" id="55184"/>
    <lineage>
        <taxon>Eukaryota</taxon>
        <taxon>Viridiplantae</taxon>
        <taxon>Streptophyta</taxon>
        <taxon>Embryophyta</taxon>
        <taxon>Tracheophyta</taxon>
        <taxon>Spermatophyta</taxon>
        <taxon>Magnoliopsida</taxon>
        <taxon>Liliopsida</taxon>
        <taxon>Acoraceae</taxon>
        <taxon>Acorus</taxon>
    </lineage>
</organism>
<dbReference type="EMBL" id="JAUJYN010000001">
    <property type="protein sequence ID" value="KAK1280247.1"/>
    <property type="molecule type" value="Genomic_DNA"/>
</dbReference>
<keyword evidence="10" id="KW-1185">Reference proteome</keyword>
<feature type="compositionally biased region" description="Polar residues" evidence="7">
    <location>
        <begin position="229"/>
        <end position="247"/>
    </location>
</feature>
<dbReference type="InterPro" id="IPR031052">
    <property type="entry name" value="FHY3/FAR1"/>
</dbReference>
<dbReference type="PANTHER" id="PTHR31669:SF306">
    <property type="entry name" value="PROTEIN FAR1-RELATED SEQUENCE"/>
    <property type="match status" value="1"/>
</dbReference>
<dbReference type="Pfam" id="PF04434">
    <property type="entry name" value="SWIM"/>
    <property type="match status" value="1"/>
</dbReference>
<dbReference type="PROSITE" id="PS50966">
    <property type="entry name" value="ZF_SWIM"/>
    <property type="match status" value="1"/>
</dbReference>
<comment type="similarity">
    <text evidence="1 6">Belongs to the FHY3/FAR1 family.</text>
</comment>
<gene>
    <name evidence="9" type="ORF">QJS04_geneDACA014930</name>
</gene>
<keyword evidence="3 5" id="KW-0863">Zinc-finger</keyword>
<evidence type="ECO:0000259" key="8">
    <source>
        <dbReference type="PROSITE" id="PS50966"/>
    </source>
</evidence>
<dbReference type="Proteomes" id="UP001179952">
    <property type="component" value="Unassembled WGS sequence"/>
</dbReference>
<comment type="function">
    <text evidence="6">Putative transcription activator involved in regulating light control of development.</text>
</comment>
<dbReference type="SMART" id="SM00575">
    <property type="entry name" value="ZnF_PMZ"/>
    <property type="match status" value="1"/>
</dbReference>
<name>A0AAV9BV80_ACOGR</name>
<reference evidence="9" key="2">
    <citation type="submission" date="2023-06" db="EMBL/GenBank/DDBJ databases">
        <authorList>
            <person name="Ma L."/>
            <person name="Liu K.-W."/>
            <person name="Li Z."/>
            <person name="Hsiao Y.-Y."/>
            <person name="Qi Y."/>
            <person name="Fu T."/>
            <person name="Tang G."/>
            <person name="Zhang D."/>
            <person name="Sun W.-H."/>
            <person name="Liu D.-K."/>
            <person name="Li Y."/>
            <person name="Chen G.-Z."/>
            <person name="Liu X.-D."/>
            <person name="Liao X.-Y."/>
            <person name="Jiang Y.-T."/>
            <person name="Yu X."/>
            <person name="Hao Y."/>
            <person name="Huang J."/>
            <person name="Zhao X.-W."/>
            <person name="Ke S."/>
            <person name="Chen Y.-Y."/>
            <person name="Wu W.-L."/>
            <person name="Hsu J.-L."/>
            <person name="Lin Y.-F."/>
            <person name="Huang M.-D."/>
            <person name="Li C.-Y."/>
            <person name="Huang L."/>
            <person name="Wang Z.-W."/>
            <person name="Zhao X."/>
            <person name="Zhong W.-Y."/>
            <person name="Peng D.-H."/>
            <person name="Ahmad S."/>
            <person name="Lan S."/>
            <person name="Zhang J.-S."/>
            <person name="Tsai W.-C."/>
            <person name="Van De Peer Y."/>
            <person name="Liu Z.-J."/>
        </authorList>
    </citation>
    <scope>NUCLEOTIDE SEQUENCE</scope>
    <source>
        <strain evidence="9">SCP</strain>
        <tissue evidence="9">Leaves</tissue>
    </source>
</reference>
<evidence type="ECO:0000256" key="5">
    <source>
        <dbReference type="PROSITE-ProRule" id="PRU00325"/>
    </source>
</evidence>